<dbReference type="EMBL" id="VSRR010040206">
    <property type="protein sequence ID" value="MPC75025.1"/>
    <property type="molecule type" value="Genomic_DNA"/>
</dbReference>
<sequence length="150" mass="15620">MIARHEKTTVCPQVQGGWRAHSGGVRYSPGGRGAPSLSQVAVGAGRASFTTQSRVSEPPSATTTSSPSLRSRISTLRGATGKTKAINNVCCGGNGKIQGTAREGKVAPVKVNIMLMDAVPRWNFTLSSTQRPHGLKAQGTRKAHNKGGQG</sequence>
<organism evidence="2 3">
    <name type="scientific">Portunus trituberculatus</name>
    <name type="common">Swimming crab</name>
    <name type="synonym">Neptunus trituberculatus</name>
    <dbReference type="NCBI Taxonomy" id="210409"/>
    <lineage>
        <taxon>Eukaryota</taxon>
        <taxon>Metazoa</taxon>
        <taxon>Ecdysozoa</taxon>
        <taxon>Arthropoda</taxon>
        <taxon>Crustacea</taxon>
        <taxon>Multicrustacea</taxon>
        <taxon>Malacostraca</taxon>
        <taxon>Eumalacostraca</taxon>
        <taxon>Eucarida</taxon>
        <taxon>Decapoda</taxon>
        <taxon>Pleocyemata</taxon>
        <taxon>Brachyura</taxon>
        <taxon>Eubrachyura</taxon>
        <taxon>Portunoidea</taxon>
        <taxon>Portunidae</taxon>
        <taxon>Portuninae</taxon>
        <taxon>Portunus</taxon>
    </lineage>
</organism>
<feature type="region of interest" description="Disordered" evidence="1">
    <location>
        <begin position="129"/>
        <end position="150"/>
    </location>
</feature>
<protein>
    <submittedName>
        <fullName evidence="2">Uncharacterized protein</fullName>
    </submittedName>
</protein>
<evidence type="ECO:0000313" key="2">
    <source>
        <dbReference type="EMBL" id="MPC75025.1"/>
    </source>
</evidence>
<gene>
    <name evidence="2" type="ORF">E2C01_069408</name>
</gene>
<feature type="region of interest" description="Disordered" evidence="1">
    <location>
        <begin position="48"/>
        <end position="72"/>
    </location>
</feature>
<keyword evidence="3" id="KW-1185">Reference proteome</keyword>
<evidence type="ECO:0000256" key="1">
    <source>
        <dbReference type="SAM" id="MobiDB-lite"/>
    </source>
</evidence>
<name>A0A5B7HYT0_PORTR</name>
<feature type="compositionally biased region" description="Basic residues" evidence="1">
    <location>
        <begin position="139"/>
        <end position="150"/>
    </location>
</feature>
<dbReference type="AlphaFoldDB" id="A0A5B7HYT0"/>
<accession>A0A5B7HYT0</accession>
<reference evidence="2 3" key="1">
    <citation type="submission" date="2019-05" db="EMBL/GenBank/DDBJ databases">
        <title>Another draft genome of Portunus trituberculatus and its Hox gene families provides insights of decapod evolution.</title>
        <authorList>
            <person name="Jeong J.-H."/>
            <person name="Song I."/>
            <person name="Kim S."/>
            <person name="Choi T."/>
            <person name="Kim D."/>
            <person name="Ryu S."/>
            <person name="Kim W."/>
        </authorList>
    </citation>
    <scope>NUCLEOTIDE SEQUENCE [LARGE SCALE GENOMIC DNA]</scope>
    <source>
        <tissue evidence="2">Muscle</tissue>
    </source>
</reference>
<proteinExistence type="predicted"/>
<feature type="compositionally biased region" description="Low complexity" evidence="1">
    <location>
        <begin position="56"/>
        <end position="72"/>
    </location>
</feature>
<dbReference type="Proteomes" id="UP000324222">
    <property type="component" value="Unassembled WGS sequence"/>
</dbReference>
<evidence type="ECO:0000313" key="3">
    <source>
        <dbReference type="Proteomes" id="UP000324222"/>
    </source>
</evidence>
<comment type="caution">
    <text evidence="2">The sequence shown here is derived from an EMBL/GenBank/DDBJ whole genome shotgun (WGS) entry which is preliminary data.</text>
</comment>